<evidence type="ECO:0000256" key="2">
    <source>
        <dbReference type="ARBA" id="ARBA00009387"/>
    </source>
</evidence>
<sequence>MADARWARFPDDFVLGEGGQIVPERQALAIVGVPKSHTPGPEADDNYFGGDIPENAAECGPSPATPEEITRLVIEAAQRHNVDVGFAVAVVTVESRLDQLRNSPKGARGPMQLIPATAERFGVIDICNPEDNIEGGIRYLRELTDEFRNPLLVAAAYNAGEGSVREHGGIPPFEETLAYIAEILNVQMGFDTNTARKQSAASVAPEASSNVSGVITLRERRQWLGGVMHF</sequence>
<comment type="caution">
    <text evidence="4">The sequence shown here is derived from an EMBL/GenBank/DDBJ whole genome shotgun (WGS) entry which is preliminary data.</text>
</comment>
<evidence type="ECO:0000256" key="1">
    <source>
        <dbReference type="ARBA" id="ARBA00007734"/>
    </source>
</evidence>
<dbReference type="RefSeq" id="WP_343065576.1">
    <property type="nucleotide sequence ID" value="NZ_BAABEG010000005.1"/>
</dbReference>
<dbReference type="SUPFAM" id="SSF53955">
    <property type="entry name" value="Lysozyme-like"/>
    <property type="match status" value="1"/>
</dbReference>
<evidence type="ECO:0000259" key="3">
    <source>
        <dbReference type="Pfam" id="PF01464"/>
    </source>
</evidence>
<proteinExistence type="inferred from homology"/>
<comment type="similarity">
    <text evidence="1">Belongs to the transglycosylase Slt family.</text>
</comment>
<dbReference type="CDD" id="cd00254">
    <property type="entry name" value="LT-like"/>
    <property type="match status" value="1"/>
</dbReference>
<dbReference type="Gene3D" id="1.10.530.10">
    <property type="match status" value="1"/>
</dbReference>
<accession>A0A7X0KM27</accession>
<comment type="similarity">
    <text evidence="2">Belongs to the virb1 family.</text>
</comment>
<dbReference type="AlphaFoldDB" id="A0A7X0KM27"/>
<evidence type="ECO:0000313" key="4">
    <source>
        <dbReference type="EMBL" id="MBB6355692.1"/>
    </source>
</evidence>
<dbReference type="PANTHER" id="PTHR37423">
    <property type="entry name" value="SOLUBLE LYTIC MUREIN TRANSGLYCOSYLASE-RELATED"/>
    <property type="match status" value="1"/>
</dbReference>
<dbReference type="Proteomes" id="UP000536262">
    <property type="component" value="Unassembled WGS sequence"/>
</dbReference>
<dbReference type="InterPro" id="IPR023346">
    <property type="entry name" value="Lysozyme-like_dom_sf"/>
</dbReference>
<dbReference type="InterPro" id="IPR008258">
    <property type="entry name" value="Transglycosylase_SLT_dom_1"/>
</dbReference>
<feature type="domain" description="Transglycosylase SLT" evidence="3">
    <location>
        <begin position="72"/>
        <end position="169"/>
    </location>
</feature>
<name>A0A7X0KM27_9HYPH</name>
<protein>
    <recommendedName>
        <fullName evidence="3">Transglycosylase SLT domain-containing protein</fullName>
    </recommendedName>
</protein>
<organism evidence="4 5">
    <name type="scientific">Aminobacter aganoensis</name>
    <dbReference type="NCBI Taxonomy" id="83264"/>
    <lineage>
        <taxon>Bacteria</taxon>
        <taxon>Pseudomonadati</taxon>
        <taxon>Pseudomonadota</taxon>
        <taxon>Alphaproteobacteria</taxon>
        <taxon>Hyphomicrobiales</taxon>
        <taxon>Phyllobacteriaceae</taxon>
        <taxon>Aminobacter</taxon>
    </lineage>
</organism>
<evidence type="ECO:0000313" key="5">
    <source>
        <dbReference type="Proteomes" id="UP000536262"/>
    </source>
</evidence>
<dbReference type="PANTHER" id="PTHR37423:SF2">
    <property type="entry name" value="MEMBRANE-BOUND LYTIC MUREIN TRANSGLYCOSYLASE C"/>
    <property type="match status" value="1"/>
</dbReference>
<reference evidence="4 5" key="1">
    <citation type="submission" date="2020-08" db="EMBL/GenBank/DDBJ databases">
        <title>Genomic Encyclopedia of Type Strains, Phase IV (KMG-IV): sequencing the most valuable type-strain genomes for metagenomic binning, comparative biology and taxonomic classification.</title>
        <authorList>
            <person name="Goeker M."/>
        </authorList>
    </citation>
    <scope>NUCLEOTIDE SEQUENCE [LARGE SCALE GENOMIC DNA]</scope>
    <source>
        <strain evidence="4 5">DSM 7051</strain>
    </source>
</reference>
<keyword evidence="5" id="KW-1185">Reference proteome</keyword>
<gene>
    <name evidence="4" type="ORF">GGR00_003497</name>
</gene>
<dbReference type="Pfam" id="PF01464">
    <property type="entry name" value="SLT"/>
    <property type="match status" value="1"/>
</dbReference>
<dbReference type="EMBL" id="JACHOU010000009">
    <property type="protein sequence ID" value="MBB6355692.1"/>
    <property type="molecule type" value="Genomic_DNA"/>
</dbReference>